<feature type="domain" description="Aminotransferase class I/classII large" evidence="5">
    <location>
        <begin position="49"/>
        <end position="382"/>
    </location>
</feature>
<dbReference type="InterPro" id="IPR015422">
    <property type="entry name" value="PyrdxlP-dep_Trfase_small"/>
</dbReference>
<evidence type="ECO:0000313" key="7">
    <source>
        <dbReference type="Proteomes" id="UP000637578"/>
    </source>
</evidence>
<keyword evidence="6" id="KW-0436">Ligase</keyword>
<gene>
    <name evidence="6" type="ORF">GCM10012275_22620</name>
</gene>
<dbReference type="PANTHER" id="PTHR13693">
    <property type="entry name" value="CLASS II AMINOTRANSFERASE/8-AMINO-7-OXONONANOATE SYNTHASE"/>
    <property type="match status" value="1"/>
</dbReference>
<dbReference type="Gene3D" id="3.40.640.10">
    <property type="entry name" value="Type I PLP-dependent aspartate aminotransferase-like (Major domain)"/>
    <property type="match status" value="1"/>
</dbReference>
<dbReference type="GO" id="GO:0016874">
    <property type="term" value="F:ligase activity"/>
    <property type="evidence" value="ECO:0007669"/>
    <property type="project" value="UniProtKB-KW"/>
</dbReference>
<keyword evidence="7" id="KW-1185">Reference proteome</keyword>
<comment type="cofactor">
    <cofactor evidence="1">
        <name>pyridoxal 5'-phosphate</name>
        <dbReference type="ChEBI" id="CHEBI:597326"/>
    </cofactor>
</comment>
<proteinExistence type="predicted"/>
<dbReference type="RefSeq" id="WP_189056692.1">
    <property type="nucleotide sequence ID" value="NZ_BMMK01000008.1"/>
</dbReference>
<dbReference type="InterPro" id="IPR050087">
    <property type="entry name" value="AON_synthase_class-II"/>
</dbReference>
<reference evidence="6" key="1">
    <citation type="journal article" date="2014" name="Int. J. Syst. Evol. Microbiol.">
        <title>Complete genome sequence of Corynebacterium casei LMG S-19264T (=DSM 44701T), isolated from a smear-ripened cheese.</title>
        <authorList>
            <consortium name="US DOE Joint Genome Institute (JGI-PGF)"/>
            <person name="Walter F."/>
            <person name="Albersmeier A."/>
            <person name="Kalinowski J."/>
            <person name="Ruckert C."/>
        </authorList>
    </citation>
    <scope>NUCLEOTIDE SEQUENCE</scope>
    <source>
        <strain evidence="6">CGMCC 4.5737</strain>
    </source>
</reference>
<dbReference type="SUPFAM" id="SSF53383">
    <property type="entry name" value="PLP-dependent transferases"/>
    <property type="match status" value="1"/>
</dbReference>
<organism evidence="6 7">
    <name type="scientific">Longimycelium tulufanense</name>
    <dbReference type="NCBI Taxonomy" id="907463"/>
    <lineage>
        <taxon>Bacteria</taxon>
        <taxon>Bacillati</taxon>
        <taxon>Actinomycetota</taxon>
        <taxon>Actinomycetes</taxon>
        <taxon>Pseudonocardiales</taxon>
        <taxon>Pseudonocardiaceae</taxon>
        <taxon>Longimycelium</taxon>
    </lineage>
</organism>
<dbReference type="Gene3D" id="3.90.1150.10">
    <property type="entry name" value="Aspartate Aminotransferase, domain 1"/>
    <property type="match status" value="1"/>
</dbReference>
<accession>A0A8J3FU07</accession>
<evidence type="ECO:0000256" key="3">
    <source>
        <dbReference type="ARBA" id="ARBA00022679"/>
    </source>
</evidence>
<evidence type="ECO:0000256" key="4">
    <source>
        <dbReference type="ARBA" id="ARBA00047715"/>
    </source>
</evidence>
<comment type="catalytic activity">
    <reaction evidence="4">
        <text>6-carboxyhexanoyl-[ACP] + L-alanine + H(+) = (8S)-8-amino-7-oxononanoate + holo-[ACP] + CO2</text>
        <dbReference type="Rhea" id="RHEA:42288"/>
        <dbReference type="Rhea" id="RHEA-COMP:9685"/>
        <dbReference type="Rhea" id="RHEA-COMP:9955"/>
        <dbReference type="ChEBI" id="CHEBI:15378"/>
        <dbReference type="ChEBI" id="CHEBI:16526"/>
        <dbReference type="ChEBI" id="CHEBI:57972"/>
        <dbReference type="ChEBI" id="CHEBI:64479"/>
        <dbReference type="ChEBI" id="CHEBI:78846"/>
        <dbReference type="ChEBI" id="CHEBI:149468"/>
        <dbReference type="EC" id="2.3.1.47"/>
    </reaction>
</comment>
<protein>
    <recommendedName>
        <fullName evidence="2">8-amino-7-oxononanoate synthase</fullName>
        <ecNumber evidence="2">2.3.1.47</ecNumber>
    </recommendedName>
</protein>
<keyword evidence="3" id="KW-0808">Transferase</keyword>
<evidence type="ECO:0000256" key="1">
    <source>
        <dbReference type="ARBA" id="ARBA00001933"/>
    </source>
</evidence>
<dbReference type="AlphaFoldDB" id="A0A8J3FU07"/>
<dbReference type="Pfam" id="PF00155">
    <property type="entry name" value="Aminotran_1_2"/>
    <property type="match status" value="1"/>
</dbReference>
<dbReference type="InterPro" id="IPR015424">
    <property type="entry name" value="PyrdxlP-dep_Trfase"/>
</dbReference>
<dbReference type="InterPro" id="IPR015421">
    <property type="entry name" value="PyrdxlP-dep_Trfase_major"/>
</dbReference>
<sequence length="411" mass="44405">MTDIFGRCRAWSAYRAQLDPAIYPYFRSIASRQDGTEVEVDGRRLIMAGSNDYLGLSCDPRVIDAAARALARFGTSCSGSRLLNGTLTLHEELESEMARFLGRSAAVVVTTGFQTNLAVAALLDRDSVVFADRHNHASLVDAVQLGASKHRRYRHNDMAHLRHLLETTESAGSRLIITDGAFSMGGDICDLPQIVKLAQMHSARVVVDGAHDVGLLGERGRGVAEHFGVEEQVDLVITTLSKCFGSLGGVFAGPAEVIDYARHHARSIVFAASLPPANVAAALAALRILESEPERRRRAFQVAEQLNNGLRAVGFNTGDSVTPVVPVRAGSKLECLRFWSELFAAGIFVNAVLPPAAPEGTAVIRITLSALHTDQHIDRIIEECTAVGRRLGFIPSTPPISFERVKMACSV</sequence>
<dbReference type="Proteomes" id="UP000637578">
    <property type="component" value="Unassembled WGS sequence"/>
</dbReference>
<evidence type="ECO:0000259" key="5">
    <source>
        <dbReference type="Pfam" id="PF00155"/>
    </source>
</evidence>
<dbReference type="EMBL" id="BMMK01000008">
    <property type="protein sequence ID" value="GGM51169.1"/>
    <property type="molecule type" value="Genomic_DNA"/>
</dbReference>
<dbReference type="EC" id="2.3.1.47" evidence="2"/>
<comment type="caution">
    <text evidence="6">The sequence shown here is derived from an EMBL/GenBank/DDBJ whole genome shotgun (WGS) entry which is preliminary data.</text>
</comment>
<dbReference type="InterPro" id="IPR004839">
    <property type="entry name" value="Aminotransferase_I/II_large"/>
</dbReference>
<dbReference type="GO" id="GO:0030170">
    <property type="term" value="F:pyridoxal phosphate binding"/>
    <property type="evidence" value="ECO:0007669"/>
    <property type="project" value="InterPro"/>
</dbReference>
<evidence type="ECO:0000256" key="2">
    <source>
        <dbReference type="ARBA" id="ARBA00013187"/>
    </source>
</evidence>
<dbReference type="PANTHER" id="PTHR13693:SF3">
    <property type="entry name" value="LD36009P"/>
    <property type="match status" value="1"/>
</dbReference>
<reference evidence="6" key="2">
    <citation type="submission" date="2020-09" db="EMBL/GenBank/DDBJ databases">
        <authorList>
            <person name="Sun Q."/>
            <person name="Zhou Y."/>
        </authorList>
    </citation>
    <scope>NUCLEOTIDE SEQUENCE</scope>
    <source>
        <strain evidence="6">CGMCC 4.5737</strain>
    </source>
</reference>
<evidence type="ECO:0000313" key="6">
    <source>
        <dbReference type="EMBL" id="GGM51169.1"/>
    </source>
</evidence>
<dbReference type="GO" id="GO:0008710">
    <property type="term" value="F:8-amino-7-oxononanoate synthase activity"/>
    <property type="evidence" value="ECO:0007669"/>
    <property type="project" value="UniProtKB-EC"/>
</dbReference>
<name>A0A8J3FU07_9PSEU</name>